<dbReference type="Proteomes" id="UP001157440">
    <property type="component" value="Unassembled WGS sequence"/>
</dbReference>
<keyword evidence="3" id="KW-1185">Reference proteome</keyword>
<reference evidence="3" key="1">
    <citation type="journal article" date="2019" name="Int. J. Syst. Evol. Microbiol.">
        <title>The Global Catalogue of Microorganisms (GCM) 10K type strain sequencing project: providing services to taxonomists for standard genome sequencing and annotation.</title>
        <authorList>
            <consortium name="The Broad Institute Genomics Platform"/>
            <consortium name="The Broad Institute Genome Sequencing Center for Infectious Disease"/>
            <person name="Wu L."/>
            <person name="Ma J."/>
        </authorList>
    </citation>
    <scope>NUCLEOTIDE SEQUENCE [LARGE SCALE GENOMIC DNA]</scope>
    <source>
        <strain evidence="3">NBRC 103632</strain>
    </source>
</reference>
<feature type="transmembrane region" description="Helical" evidence="1">
    <location>
        <begin position="38"/>
        <end position="59"/>
    </location>
</feature>
<evidence type="ECO:0000313" key="2">
    <source>
        <dbReference type="EMBL" id="GLS68437.1"/>
    </source>
</evidence>
<keyword evidence="1" id="KW-0472">Membrane</keyword>
<dbReference type="EMBL" id="BSPL01000005">
    <property type="protein sequence ID" value="GLS68437.1"/>
    <property type="molecule type" value="Genomic_DNA"/>
</dbReference>
<evidence type="ECO:0000256" key="1">
    <source>
        <dbReference type="SAM" id="Phobius"/>
    </source>
</evidence>
<proteinExistence type="predicted"/>
<name>A0AA37TAP4_9HYPH</name>
<dbReference type="AlphaFoldDB" id="A0AA37TAP4"/>
<organism evidence="2 3">
    <name type="scientific">Methylobacterium tardum</name>
    <dbReference type="NCBI Taxonomy" id="374432"/>
    <lineage>
        <taxon>Bacteria</taxon>
        <taxon>Pseudomonadati</taxon>
        <taxon>Pseudomonadota</taxon>
        <taxon>Alphaproteobacteria</taxon>
        <taxon>Hyphomicrobiales</taxon>
        <taxon>Methylobacteriaceae</taxon>
        <taxon>Methylobacterium</taxon>
    </lineage>
</organism>
<comment type="caution">
    <text evidence="2">The sequence shown here is derived from an EMBL/GenBank/DDBJ whole genome shotgun (WGS) entry which is preliminary data.</text>
</comment>
<accession>A0AA37TAP4</accession>
<keyword evidence="1" id="KW-1133">Transmembrane helix</keyword>
<evidence type="ECO:0000313" key="3">
    <source>
        <dbReference type="Proteomes" id="UP001157440"/>
    </source>
</evidence>
<protein>
    <submittedName>
        <fullName evidence="2">Uncharacterized protein</fullName>
    </submittedName>
</protein>
<gene>
    <name evidence="2" type="ORF">GCM10007890_04490</name>
</gene>
<keyword evidence="1" id="KW-0812">Transmembrane</keyword>
<sequence length="62" mass="6763">MMLEAVMRQSGNVVWLREPRAPSRIVARRRPERGLADVFVVGGLLTGLAFAAQQLVLALSMG</sequence>